<comment type="subcellular location">
    <subcellularLocation>
        <location evidence="1">Nucleus</location>
    </subcellularLocation>
</comment>
<reference evidence="8 9" key="1">
    <citation type="submission" date="2017-10" db="EMBL/GenBank/DDBJ databases">
        <title>Comparative genomics in systemic dimorphic fungi from Ajellomycetaceae.</title>
        <authorList>
            <person name="Munoz J.F."/>
            <person name="Mcewen J.G."/>
            <person name="Clay O.K."/>
            <person name="Cuomo C.A."/>
        </authorList>
    </citation>
    <scope>NUCLEOTIDE SEQUENCE [LARGE SCALE GENOMIC DNA]</scope>
    <source>
        <strain evidence="8 9">UAMH5409</strain>
    </source>
</reference>
<feature type="compositionally biased region" description="Basic residues" evidence="6">
    <location>
        <begin position="193"/>
        <end position="203"/>
    </location>
</feature>
<dbReference type="GO" id="GO:0008270">
    <property type="term" value="F:zinc ion binding"/>
    <property type="evidence" value="ECO:0007669"/>
    <property type="project" value="InterPro"/>
</dbReference>
<keyword evidence="2" id="KW-0805">Transcription regulation</keyword>
<dbReference type="InterPro" id="IPR001138">
    <property type="entry name" value="Zn2Cys6_DnaBD"/>
</dbReference>
<dbReference type="InterPro" id="IPR021858">
    <property type="entry name" value="Fun_TF"/>
</dbReference>
<evidence type="ECO:0000259" key="7">
    <source>
        <dbReference type="PROSITE" id="PS50048"/>
    </source>
</evidence>
<feature type="compositionally biased region" description="Low complexity" evidence="6">
    <location>
        <begin position="26"/>
        <end position="52"/>
    </location>
</feature>
<comment type="caution">
    <text evidence="8">The sequence shown here is derived from an EMBL/GenBank/DDBJ whole genome shotgun (WGS) entry which is preliminary data.</text>
</comment>
<dbReference type="STRING" id="1447875.A0A2B7XTR0"/>
<evidence type="ECO:0000256" key="4">
    <source>
        <dbReference type="ARBA" id="ARBA00023163"/>
    </source>
</evidence>
<dbReference type="GO" id="GO:0005634">
    <property type="term" value="C:nucleus"/>
    <property type="evidence" value="ECO:0007669"/>
    <property type="project" value="UniProtKB-SubCell"/>
</dbReference>
<feature type="region of interest" description="Disordered" evidence="6">
    <location>
        <begin position="22"/>
        <end position="130"/>
    </location>
</feature>
<keyword evidence="9" id="KW-1185">Reference proteome</keyword>
<evidence type="ECO:0000313" key="9">
    <source>
        <dbReference type="Proteomes" id="UP000223968"/>
    </source>
</evidence>
<dbReference type="OrthoDB" id="5333823at2759"/>
<dbReference type="InterPro" id="IPR036864">
    <property type="entry name" value="Zn2-C6_fun-type_DNA-bd_sf"/>
</dbReference>
<dbReference type="PROSITE" id="PS00463">
    <property type="entry name" value="ZN2_CY6_FUNGAL_1"/>
    <property type="match status" value="1"/>
</dbReference>
<sequence length="663" mass="75102">MQRKPVLPPGLLALDFGLSECPSNHATTTITTASSTPTPDSHDLTTTTASTPSSPPTPLQSPTTSSSGNFSRLTIAAADDGSRRYPRTWSFETRSSRTPTQDFDPLEFSSDSSLQRSLEQTSSSSQSSRAISFTMLSSPDTDLMGDDLTPKVEELDDDEALSLENIKEQHMDAEPTIQRDSVENVTRGTPNAPRKRGRPRKHPRPDPDQAKVTKGRSKTGCITCRRRKKKCDEAKPSCLNCQKNAVVCEGYPVKEIWKSGKQKMEEAVRRKSLAIIPRGLPILIDGIETDIDRKFLDHFVFDFSRVLTLINDDSNPFKEILLPMATQHRGLMHSLMCLSGSHLSARDPEPRFKERKHYHFDRAITDLKETVAARAKSADESGLPVDDPMIASTLTLCLKTICEGETRGEYRSHMDATRYLLGKHRPQNEKFKQFIVEFFQYHDVSNSLTTLDRRPICLTGDLRLPDFVPHAQAGALLGIFDGLFHYISEITVLRDRIRQRIMQGIEPSVDYETLSEAVSIDSSIRAWEPIYPPDNPNWFAAQLYRQSTWVYLYRTIRPSRPSEKISQVVDDGLLFLDQLPINAGANSIMLMPLFLLGCSAFESRQRERIKRGFDSLQAYSSLRNIEPALRVVERVWEVMDHNIEESWDWEKIIEDMDMDFLIT</sequence>
<dbReference type="GO" id="GO:0045944">
    <property type="term" value="P:positive regulation of transcription by RNA polymerase II"/>
    <property type="evidence" value="ECO:0007669"/>
    <property type="project" value="TreeGrafter"/>
</dbReference>
<dbReference type="EMBL" id="PDNB01000059">
    <property type="protein sequence ID" value="PGH12370.1"/>
    <property type="molecule type" value="Genomic_DNA"/>
</dbReference>
<dbReference type="Gene3D" id="4.10.240.10">
    <property type="entry name" value="Zn(2)-C6 fungal-type DNA-binding domain"/>
    <property type="match status" value="1"/>
</dbReference>
<dbReference type="PANTHER" id="PTHR37534:SF38">
    <property type="entry name" value="ZN(2)-C6 FUNGAL-TYPE DOMAIN-CONTAINING PROTEIN"/>
    <property type="match status" value="1"/>
</dbReference>
<feature type="domain" description="Zn(2)-C6 fungal-type" evidence="7">
    <location>
        <begin position="220"/>
        <end position="248"/>
    </location>
</feature>
<evidence type="ECO:0000256" key="6">
    <source>
        <dbReference type="SAM" id="MobiDB-lite"/>
    </source>
</evidence>
<evidence type="ECO:0000313" key="8">
    <source>
        <dbReference type="EMBL" id="PGH12370.1"/>
    </source>
</evidence>
<dbReference type="SMART" id="SM00066">
    <property type="entry name" value="GAL4"/>
    <property type="match status" value="1"/>
</dbReference>
<dbReference type="Pfam" id="PF11951">
    <property type="entry name" value="Fungal_trans_2"/>
    <property type="match status" value="1"/>
</dbReference>
<evidence type="ECO:0000256" key="1">
    <source>
        <dbReference type="ARBA" id="ARBA00004123"/>
    </source>
</evidence>
<evidence type="ECO:0000256" key="3">
    <source>
        <dbReference type="ARBA" id="ARBA00023125"/>
    </source>
</evidence>
<feature type="compositionally biased region" description="Polar residues" evidence="6">
    <location>
        <begin position="90"/>
        <end position="101"/>
    </location>
</feature>
<dbReference type="GO" id="GO:0000981">
    <property type="term" value="F:DNA-binding transcription factor activity, RNA polymerase II-specific"/>
    <property type="evidence" value="ECO:0007669"/>
    <property type="project" value="InterPro"/>
</dbReference>
<keyword evidence="3" id="KW-0238">DNA-binding</keyword>
<dbReference type="PROSITE" id="PS50048">
    <property type="entry name" value="ZN2_CY6_FUNGAL_2"/>
    <property type="match status" value="1"/>
</dbReference>
<dbReference type="AlphaFoldDB" id="A0A2B7XTR0"/>
<dbReference type="GO" id="GO:0000976">
    <property type="term" value="F:transcription cis-regulatory region binding"/>
    <property type="evidence" value="ECO:0007669"/>
    <property type="project" value="TreeGrafter"/>
</dbReference>
<feature type="region of interest" description="Disordered" evidence="6">
    <location>
        <begin position="168"/>
        <end position="216"/>
    </location>
</feature>
<proteinExistence type="predicted"/>
<dbReference type="CDD" id="cd00067">
    <property type="entry name" value="GAL4"/>
    <property type="match status" value="1"/>
</dbReference>
<protein>
    <recommendedName>
        <fullName evidence="7">Zn(2)-C6 fungal-type domain-containing protein</fullName>
    </recommendedName>
</protein>
<evidence type="ECO:0000256" key="5">
    <source>
        <dbReference type="ARBA" id="ARBA00023242"/>
    </source>
</evidence>
<dbReference type="Pfam" id="PF00172">
    <property type="entry name" value="Zn_clus"/>
    <property type="match status" value="1"/>
</dbReference>
<name>A0A2B7XTR0_9EURO</name>
<accession>A0A2B7XTR0</accession>
<evidence type="ECO:0000256" key="2">
    <source>
        <dbReference type="ARBA" id="ARBA00023015"/>
    </source>
</evidence>
<dbReference type="PANTHER" id="PTHR37534">
    <property type="entry name" value="TRANSCRIPTIONAL ACTIVATOR PROTEIN UGA3"/>
    <property type="match status" value="1"/>
</dbReference>
<dbReference type="Proteomes" id="UP000223968">
    <property type="component" value="Unassembled WGS sequence"/>
</dbReference>
<gene>
    <name evidence="8" type="ORF">AJ79_04318</name>
</gene>
<feature type="compositionally biased region" description="Low complexity" evidence="6">
    <location>
        <begin position="112"/>
        <end position="129"/>
    </location>
</feature>
<keyword evidence="5" id="KW-0539">Nucleus</keyword>
<organism evidence="8 9">
    <name type="scientific">Helicocarpus griseus UAMH5409</name>
    <dbReference type="NCBI Taxonomy" id="1447875"/>
    <lineage>
        <taxon>Eukaryota</taxon>
        <taxon>Fungi</taxon>
        <taxon>Dikarya</taxon>
        <taxon>Ascomycota</taxon>
        <taxon>Pezizomycotina</taxon>
        <taxon>Eurotiomycetes</taxon>
        <taxon>Eurotiomycetidae</taxon>
        <taxon>Onygenales</taxon>
        <taxon>Ajellomycetaceae</taxon>
        <taxon>Helicocarpus</taxon>
    </lineage>
</organism>
<dbReference type="SUPFAM" id="SSF57701">
    <property type="entry name" value="Zn2/Cys6 DNA-binding domain"/>
    <property type="match status" value="1"/>
</dbReference>
<keyword evidence="4" id="KW-0804">Transcription</keyword>